<dbReference type="EMBL" id="VYZA01001646">
    <property type="protein sequence ID" value="NWQ70757.1"/>
    <property type="molecule type" value="Genomic_DNA"/>
</dbReference>
<dbReference type="PANTHER" id="PTHR11731">
    <property type="entry name" value="PROTEASE FAMILY S9B,C DIPEPTIDYL-PEPTIDASE IV-RELATED"/>
    <property type="match status" value="1"/>
</dbReference>
<dbReference type="Pfam" id="PF00326">
    <property type="entry name" value="Peptidase_S9"/>
    <property type="match status" value="1"/>
</dbReference>
<evidence type="ECO:0000256" key="12">
    <source>
        <dbReference type="ARBA" id="ARBA00022525"/>
    </source>
</evidence>
<dbReference type="SUPFAM" id="SSF53474">
    <property type="entry name" value="alpha/beta-Hydrolases"/>
    <property type="match status" value="1"/>
</dbReference>
<comment type="subcellular location">
    <subcellularLocation>
        <location evidence="6">Apical cell membrane</location>
        <topology evidence="6">Single-pass type II membrane protein</topology>
    </subcellularLocation>
    <subcellularLocation>
        <location evidence="3">Cell projection</location>
        <location evidence="3">Invadopodium membrane</location>
        <topology evidence="3">Single-pass type II membrane protein</topology>
    </subcellularLocation>
    <subcellularLocation>
        <location evidence="4">Cell projection</location>
        <location evidence="4">Lamellipodium membrane</location>
        <topology evidence="4">Single-pass type II membrane protein</topology>
    </subcellularLocation>
    <subcellularLocation>
        <location evidence="2">Membrane raft</location>
    </subcellularLocation>
    <subcellularLocation>
        <location evidence="5">Secreted</location>
    </subcellularLocation>
</comment>
<dbReference type="GO" id="GO:0007155">
    <property type="term" value="P:cell adhesion"/>
    <property type="evidence" value="ECO:0007669"/>
    <property type="project" value="UniProtKB-KW"/>
</dbReference>
<evidence type="ECO:0000256" key="14">
    <source>
        <dbReference type="ARBA" id="ARBA00022692"/>
    </source>
</evidence>
<organism evidence="30 31">
    <name type="scientific">Neopipo cinnamomea</name>
    <dbReference type="NCBI Taxonomy" id="456388"/>
    <lineage>
        <taxon>Eukaryota</taxon>
        <taxon>Metazoa</taxon>
        <taxon>Chordata</taxon>
        <taxon>Craniata</taxon>
        <taxon>Vertebrata</taxon>
        <taxon>Euteleostomi</taxon>
        <taxon>Archelosauria</taxon>
        <taxon>Archosauria</taxon>
        <taxon>Dinosauria</taxon>
        <taxon>Saurischia</taxon>
        <taxon>Theropoda</taxon>
        <taxon>Coelurosauria</taxon>
        <taxon>Aves</taxon>
        <taxon>Neognathae</taxon>
        <taxon>Neoaves</taxon>
        <taxon>Telluraves</taxon>
        <taxon>Australaves</taxon>
        <taxon>Passeriformes</taxon>
        <taxon>Tyrannidae</taxon>
        <taxon>Neopipo</taxon>
    </lineage>
</organism>
<evidence type="ECO:0000256" key="9">
    <source>
        <dbReference type="ARBA" id="ARBA00014711"/>
    </source>
</evidence>
<feature type="non-terminal residue" evidence="30">
    <location>
        <position position="1"/>
    </location>
</feature>
<keyword evidence="15" id="KW-0378">Hydrolase</keyword>
<dbReference type="EC" id="3.4.14.5" evidence="8"/>
<name>A0A7K4RC62_9TYRA</name>
<evidence type="ECO:0000256" key="23">
    <source>
        <dbReference type="ARBA" id="ARBA00023180"/>
    </source>
</evidence>
<evidence type="ECO:0000259" key="28">
    <source>
        <dbReference type="Pfam" id="PF00930"/>
    </source>
</evidence>
<evidence type="ECO:0000259" key="29">
    <source>
        <dbReference type="Pfam" id="PF18811"/>
    </source>
</evidence>
<dbReference type="PROSITE" id="PS00708">
    <property type="entry name" value="PRO_ENDOPEP_SER"/>
    <property type="match status" value="1"/>
</dbReference>
<dbReference type="InterPro" id="IPR029058">
    <property type="entry name" value="AB_hydrolase_fold"/>
</dbReference>
<feature type="non-terminal residue" evidence="30">
    <location>
        <position position="725"/>
    </location>
</feature>
<keyword evidence="22" id="KW-1015">Disulfide bond</keyword>
<evidence type="ECO:0000256" key="4">
    <source>
        <dbReference type="ARBA" id="ARBA00004485"/>
    </source>
</evidence>
<keyword evidence="18" id="KW-0965">Cell junction</keyword>
<keyword evidence="16" id="KW-0720">Serine protease</keyword>
<dbReference type="Proteomes" id="UP000556200">
    <property type="component" value="Unassembled WGS sequence"/>
</dbReference>
<evidence type="ECO:0000256" key="18">
    <source>
        <dbReference type="ARBA" id="ARBA00022949"/>
    </source>
</evidence>
<evidence type="ECO:0000256" key="16">
    <source>
        <dbReference type="ARBA" id="ARBA00022825"/>
    </source>
</evidence>
<proteinExistence type="inferred from homology"/>
<keyword evidence="11" id="KW-1003">Cell membrane</keyword>
<dbReference type="GO" id="GO:0008239">
    <property type="term" value="F:dipeptidyl-peptidase activity"/>
    <property type="evidence" value="ECO:0007669"/>
    <property type="project" value="UniProtKB-EC"/>
</dbReference>
<dbReference type="GO" id="GO:0004177">
    <property type="term" value="F:aminopeptidase activity"/>
    <property type="evidence" value="ECO:0007669"/>
    <property type="project" value="UniProtKB-KW"/>
</dbReference>
<dbReference type="GO" id="GO:0005576">
    <property type="term" value="C:extracellular region"/>
    <property type="evidence" value="ECO:0007669"/>
    <property type="project" value="UniProtKB-SubCell"/>
</dbReference>
<keyword evidence="17" id="KW-0130">Cell adhesion</keyword>
<evidence type="ECO:0000256" key="15">
    <source>
        <dbReference type="ARBA" id="ARBA00022801"/>
    </source>
</evidence>
<evidence type="ECO:0000256" key="26">
    <source>
        <dbReference type="ARBA" id="ARBA00031284"/>
    </source>
</evidence>
<dbReference type="GO" id="GO:0045121">
    <property type="term" value="C:membrane raft"/>
    <property type="evidence" value="ECO:0007669"/>
    <property type="project" value="UniProtKB-SubCell"/>
</dbReference>
<dbReference type="GO" id="GO:0031258">
    <property type="term" value="C:lamellipodium membrane"/>
    <property type="evidence" value="ECO:0007669"/>
    <property type="project" value="UniProtKB-SubCell"/>
</dbReference>
<feature type="domain" description="Peptidase S9 prolyl oligopeptidase catalytic" evidence="27">
    <location>
        <begin position="527"/>
        <end position="722"/>
    </location>
</feature>
<evidence type="ECO:0000256" key="1">
    <source>
        <dbReference type="ARBA" id="ARBA00001257"/>
    </source>
</evidence>
<dbReference type="FunFam" id="3.40.50.1820:FF:000003">
    <property type="entry name" value="Dipeptidyl peptidase 4"/>
    <property type="match status" value="1"/>
</dbReference>
<dbReference type="SUPFAM" id="SSF82171">
    <property type="entry name" value="DPP6 N-terminal domain-like"/>
    <property type="match status" value="1"/>
</dbReference>
<dbReference type="InterPro" id="IPR050278">
    <property type="entry name" value="Serine_Prot_S9B/DPPIV"/>
</dbReference>
<keyword evidence="19" id="KW-0735">Signal-anchor</keyword>
<dbReference type="Gene3D" id="2.140.10.30">
    <property type="entry name" value="Dipeptidylpeptidase IV, N-terminal domain"/>
    <property type="match status" value="1"/>
</dbReference>
<evidence type="ECO:0000313" key="30">
    <source>
        <dbReference type="EMBL" id="NWQ70757.1"/>
    </source>
</evidence>
<evidence type="ECO:0000256" key="22">
    <source>
        <dbReference type="ARBA" id="ARBA00023157"/>
    </source>
</evidence>
<keyword evidence="14" id="KW-0812">Transmembrane</keyword>
<accession>A0A7K4RC62</accession>
<dbReference type="Pfam" id="PF18811">
    <property type="entry name" value="DPPIV_rep"/>
    <property type="match status" value="1"/>
</dbReference>
<dbReference type="Pfam" id="PF00930">
    <property type="entry name" value="DPPIV_N"/>
    <property type="match status" value="1"/>
</dbReference>
<feature type="domain" description="Dipeptidylpeptidase IV N-terminal" evidence="28">
    <location>
        <begin position="80"/>
        <end position="446"/>
    </location>
</feature>
<evidence type="ECO:0000256" key="3">
    <source>
        <dbReference type="ARBA" id="ARBA00004341"/>
    </source>
</evidence>
<reference evidence="30 31" key="1">
    <citation type="submission" date="2019-09" db="EMBL/GenBank/DDBJ databases">
        <title>Bird 10,000 Genomes (B10K) Project - Family phase.</title>
        <authorList>
            <person name="Zhang G."/>
        </authorList>
    </citation>
    <scope>NUCLEOTIDE SEQUENCE [LARGE SCALE GENOMIC DNA]</scope>
    <source>
        <strain evidence="30">B10K-DU-004-15</strain>
        <tissue evidence="30">Mixed tissue sample</tissue>
    </source>
</reference>
<dbReference type="InterPro" id="IPR001375">
    <property type="entry name" value="Peptidase_S9_cat"/>
</dbReference>
<evidence type="ECO:0000256" key="6">
    <source>
        <dbReference type="ARBA" id="ARBA00004655"/>
    </source>
</evidence>
<sequence length="725" mass="82705">LFLSESPSKSDSRRTYTLQNYLNNDYSYKPHALQWISGKQYLHETNDGNILLISADNGTSSVILANTTLDKYKASTAILSPDQKFALLRYNYRKLWRHSFTASYHIYNFSSSSILYDGLLPNDTQYISWSPVGHKLAYVWKNNIYVKASPTAESEKITQNGEENKIFNGIPDWVYEEEMFGSNSALWWSPSGNFLAYAVFDDTEVPVIEYSFYSEDTLQYPKTIRIPYPKVGATNPTLRFFIVDTRSLSNPFPVEIPPPTEIKSGDHYLSAVTWVTDERICLQWLRRIQNFSVLTVCDFENAIWSCPQGKQLTEESTTGWIGRFQPSVPYFAPDNATYYKVLSDTVGYKHIHYINGSQAPVPITSGKWEVISIEAVTKDFLYYISNENGGKPGGRNLYKVLLESSPSSTKCVSCDLNQERCQYYSVSFSKDAQYYQLNCLGPGLPMSTLHRSIDDQVLRYLKNNTELENALKDIQMPSKKIGSLSVGGYNLWYEMLLPPHFDSSKKYPLLLDVYAGPCSQKVDYTFELSWATYLASTEQIIVASFDGRGSGYQGDEIMHAINRRLGTYEVEDQIAAARKFSEMSFVDKDRIAIWGWSYGGYVTSMVLGSGSGVFKCGIAVAPVSHWQYYDSVYTERYMGLPTASDNLKNYYSITEEIFLFTFFLFHFSDNVHFQQAAQISKALVDAEVDFQAMWYTDKDHAISGQAHKHIYTHMSHFIKQCFLLP</sequence>
<dbReference type="GO" id="GO:0004252">
    <property type="term" value="F:serine-type endopeptidase activity"/>
    <property type="evidence" value="ECO:0007669"/>
    <property type="project" value="InterPro"/>
</dbReference>
<evidence type="ECO:0000313" key="31">
    <source>
        <dbReference type="Proteomes" id="UP000556200"/>
    </source>
</evidence>
<keyword evidence="12" id="KW-0964">Secreted</keyword>
<evidence type="ECO:0000256" key="21">
    <source>
        <dbReference type="ARBA" id="ARBA00023136"/>
    </source>
</evidence>
<keyword evidence="23" id="KW-0325">Glycoprotein</keyword>
<evidence type="ECO:0000256" key="2">
    <source>
        <dbReference type="ARBA" id="ARBA00004285"/>
    </source>
</evidence>
<protein>
    <recommendedName>
        <fullName evidence="9">Dipeptidyl peptidase 4</fullName>
        <ecNumber evidence="8">3.4.14.5</ecNumber>
    </recommendedName>
    <alternativeName>
        <fullName evidence="25">Dipeptidyl peptidase IV</fullName>
    </alternativeName>
    <alternativeName>
        <fullName evidence="26">T-cell activation antigen CD26</fullName>
    </alternativeName>
</protein>
<dbReference type="InterPro" id="IPR040522">
    <property type="entry name" value="DPPIV_rep"/>
</dbReference>
<evidence type="ECO:0000256" key="25">
    <source>
        <dbReference type="ARBA" id="ARBA00030567"/>
    </source>
</evidence>
<evidence type="ECO:0000256" key="13">
    <source>
        <dbReference type="ARBA" id="ARBA00022670"/>
    </source>
</evidence>
<dbReference type="AlphaFoldDB" id="A0A7K4RC62"/>
<dbReference type="GO" id="GO:0006508">
    <property type="term" value="P:proteolysis"/>
    <property type="evidence" value="ECO:0007669"/>
    <property type="project" value="UniProtKB-KW"/>
</dbReference>
<evidence type="ECO:0000256" key="24">
    <source>
        <dbReference type="ARBA" id="ARBA00023273"/>
    </source>
</evidence>
<comment type="caution">
    <text evidence="30">The sequence shown here is derived from an EMBL/GenBank/DDBJ whole genome shotgun (WGS) entry which is preliminary data.</text>
</comment>
<comment type="similarity">
    <text evidence="7">Belongs to the peptidase S9B family. DPPIV subfamily.</text>
</comment>
<dbReference type="Gene3D" id="3.40.50.1820">
    <property type="entry name" value="alpha/beta hydrolase"/>
    <property type="match status" value="1"/>
</dbReference>
<dbReference type="InterPro" id="IPR002471">
    <property type="entry name" value="Pept_S9_AS"/>
</dbReference>
<keyword evidence="13" id="KW-0645">Protease</keyword>
<evidence type="ECO:0000256" key="17">
    <source>
        <dbReference type="ARBA" id="ARBA00022889"/>
    </source>
</evidence>
<evidence type="ECO:0000256" key="19">
    <source>
        <dbReference type="ARBA" id="ARBA00022968"/>
    </source>
</evidence>
<keyword evidence="31" id="KW-1185">Reference proteome</keyword>
<evidence type="ECO:0000256" key="7">
    <source>
        <dbReference type="ARBA" id="ARBA00010036"/>
    </source>
</evidence>
<keyword evidence="10" id="KW-0031">Aminopeptidase</keyword>
<evidence type="ECO:0000256" key="10">
    <source>
        <dbReference type="ARBA" id="ARBA00022438"/>
    </source>
</evidence>
<keyword evidence="20" id="KW-1133">Transmembrane helix</keyword>
<dbReference type="InterPro" id="IPR002469">
    <property type="entry name" value="Peptidase_S9B_N"/>
</dbReference>
<keyword evidence="24" id="KW-0966">Cell projection</keyword>
<evidence type="ECO:0000256" key="5">
    <source>
        <dbReference type="ARBA" id="ARBA00004613"/>
    </source>
</evidence>
<gene>
    <name evidence="30" type="primary">Dpp4</name>
    <name evidence="30" type="ORF">NEOCIN_R01123</name>
</gene>
<dbReference type="PANTHER" id="PTHR11731:SF128">
    <property type="entry name" value="DIPEPTIDYL PEPTIDASE 4"/>
    <property type="match status" value="1"/>
</dbReference>
<evidence type="ECO:0000256" key="8">
    <source>
        <dbReference type="ARBA" id="ARBA00012062"/>
    </source>
</evidence>
<keyword evidence="21" id="KW-0472">Membrane</keyword>
<comment type="catalytic activity">
    <reaction evidence="1">
        <text>Release of an N-terminal dipeptide, Xaa-Yaa-|-Zaa-, from a polypeptide, preferentially when Yaa is Pro, provided Zaa is neither Pro nor hydroxyproline.</text>
        <dbReference type="EC" id="3.4.14.5"/>
    </reaction>
</comment>
<evidence type="ECO:0000256" key="11">
    <source>
        <dbReference type="ARBA" id="ARBA00022475"/>
    </source>
</evidence>
<dbReference type="GO" id="GO:0016324">
    <property type="term" value="C:apical plasma membrane"/>
    <property type="evidence" value="ECO:0007669"/>
    <property type="project" value="UniProtKB-SubCell"/>
</dbReference>
<evidence type="ECO:0000259" key="27">
    <source>
        <dbReference type="Pfam" id="PF00326"/>
    </source>
</evidence>
<feature type="domain" description="Dipeptidyl peptidase 4 low complexity region" evidence="29">
    <location>
        <begin position="11"/>
        <end position="29"/>
    </location>
</feature>
<evidence type="ECO:0000256" key="20">
    <source>
        <dbReference type="ARBA" id="ARBA00022989"/>
    </source>
</evidence>